<dbReference type="AlphaFoldDB" id="A0A177TBE4"/>
<sequence>MSPPSVAIIQGSSKGIGLALTRAYLARTSLHIVSLSRNPSAAREAILSTDSATSLLHKNTQDFSDAIKNDGEKRLTTIEIDIKEEDSIRAAKEEVEKKFGAGSLRLLFNISGVLQPEKNLTQVDAKSMLEMFQINTFAPLLMFKHFQSLLPEKPSSFDESSDASEDPAKGLLPRDASVLASLSARVGSIADNGRGGWYSYRSSKAALNQITRTLSHELLMHNRPALACALHPGTVRSELSKAFTGGPGGGDGNKKKGQGEFETWESAEHLMNVIKDLKKADNKNGIFRDWAGKEIPW</sequence>
<dbReference type="PRINTS" id="PR00081">
    <property type="entry name" value="GDHRDH"/>
</dbReference>
<evidence type="ECO:0000313" key="2">
    <source>
        <dbReference type="EMBL" id="KAE8256287.1"/>
    </source>
</evidence>
<evidence type="ECO:0000256" key="1">
    <source>
        <dbReference type="ARBA" id="ARBA00006484"/>
    </source>
</evidence>
<dbReference type="GO" id="GO:0016491">
    <property type="term" value="F:oxidoreductase activity"/>
    <property type="evidence" value="ECO:0007669"/>
    <property type="project" value="TreeGrafter"/>
</dbReference>
<reference evidence="2" key="1">
    <citation type="submission" date="2016-04" db="EMBL/GenBank/DDBJ databases">
        <authorList>
            <person name="Nguyen H.D."/>
            <person name="Samba Siva P."/>
            <person name="Cullis J."/>
            <person name="Levesque C.A."/>
            <person name="Hambleton S."/>
        </authorList>
    </citation>
    <scope>NUCLEOTIDE SEQUENCE</scope>
    <source>
        <strain evidence="2">DAOMC 236416</strain>
    </source>
</reference>
<protein>
    <submittedName>
        <fullName evidence="2">Uncharacterized protein</fullName>
    </submittedName>
</protein>
<dbReference type="PANTHER" id="PTHR43544:SF12">
    <property type="entry name" value="NAD(P)-BINDING ROSSMANN-FOLD SUPERFAMILY PROTEIN"/>
    <property type="match status" value="1"/>
</dbReference>
<proteinExistence type="inferred from homology"/>
<organism evidence="2 3">
    <name type="scientific">Tilletia indica</name>
    <dbReference type="NCBI Taxonomy" id="43049"/>
    <lineage>
        <taxon>Eukaryota</taxon>
        <taxon>Fungi</taxon>
        <taxon>Dikarya</taxon>
        <taxon>Basidiomycota</taxon>
        <taxon>Ustilaginomycotina</taxon>
        <taxon>Exobasidiomycetes</taxon>
        <taxon>Tilletiales</taxon>
        <taxon>Tilletiaceae</taxon>
        <taxon>Tilletia</taxon>
    </lineage>
</organism>
<dbReference type="InterPro" id="IPR051468">
    <property type="entry name" value="Fungal_SecMetab_SDRs"/>
</dbReference>
<dbReference type="CDD" id="cd05325">
    <property type="entry name" value="carb_red_sniffer_like_SDR_c"/>
    <property type="match status" value="1"/>
</dbReference>
<dbReference type="InterPro" id="IPR002347">
    <property type="entry name" value="SDR_fam"/>
</dbReference>
<accession>A0A177TBE4</accession>
<dbReference type="InterPro" id="IPR036291">
    <property type="entry name" value="NAD(P)-bd_dom_sf"/>
</dbReference>
<dbReference type="Gene3D" id="3.40.50.720">
    <property type="entry name" value="NAD(P)-binding Rossmann-like Domain"/>
    <property type="match status" value="1"/>
</dbReference>
<dbReference type="SUPFAM" id="SSF51735">
    <property type="entry name" value="NAD(P)-binding Rossmann-fold domains"/>
    <property type="match status" value="1"/>
</dbReference>
<name>A0A177TBE4_9BASI</name>
<dbReference type="Pfam" id="PF00106">
    <property type="entry name" value="adh_short"/>
    <property type="match status" value="1"/>
</dbReference>
<dbReference type="EMBL" id="LWDF02000137">
    <property type="protein sequence ID" value="KAE8256287.1"/>
    <property type="molecule type" value="Genomic_DNA"/>
</dbReference>
<gene>
    <name evidence="2" type="ORF">A4X13_0g2743</name>
</gene>
<reference evidence="2" key="2">
    <citation type="journal article" date="2019" name="IMA Fungus">
        <title>Genome sequencing and comparison of five Tilletia species to identify candidate genes for the detection of regulated species infecting wheat.</title>
        <authorList>
            <person name="Nguyen H.D.T."/>
            <person name="Sultana T."/>
            <person name="Kesanakurti P."/>
            <person name="Hambleton S."/>
        </authorList>
    </citation>
    <scope>NUCLEOTIDE SEQUENCE</scope>
    <source>
        <strain evidence="2">DAOMC 236416</strain>
    </source>
</reference>
<evidence type="ECO:0000313" key="3">
    <source>
        <dbReference type="Proteomes" id="UP000077521"/>
    </source>
</evidence>
<comment type="similarity">
    <text evidence="1">Belongs to the short-chain dehydrogenases/reductases (SDR) family.</text>
</comment>
<dbReference type="Proteomes" id="UP000077521">
    <property type="component" value="Unassembled WGS sequence"/>
</dbReference>
<comment type="caution">
    <text evidence="2">The sequence shown here is derived from an EMBL/GenBank/DDBJ whole genome shotgun (WGS) entry which is preliminary data.</text>
</comment>
<keyword evidence="3" id="KW-1185">Reference proteome</keyword>
<dbReference type="PANTHER" id="PTHR43544">
    <property type="entry name" value="SHORT-CHAIN DEHYDROGENASE/REDUCTASE"/>
    <property type="match status" value="1"/>
</dbReference>
<dbReference type="GO" id="GO:0005737">
    <property type="term" value="C:cytoplasm"/>
    <property type="evidence" value="ECO:0007669"/>
    <property type="project" value="TreeGrafter"/>
</dbReference>